<dbReference type="Gene3D" id="3.40.50.300">
    <property type="entry name" value="P-loop containing nucleotide triphosphate hydrolases"/>
    <property type="match status" value="1"/>
</dbReference>
<evidence type="ECO:0000259" key="5">
    <source>
        <dbReference type="Pfam" id="PF24883"/>
    </source>
</evidence>
<dbReference type="Proteomes" id="UP001152592">
    <property type="component" value="Unassembled WGS sequence"/>
</dbReference>
<organism evidence="6 7">
    <name type="scientific">Penicillium salamii</name>
    <dbReference type="NCBI Taxonomy" id="1612424"/>
    <lineage>
        <taxon>Eukaryota</taxon>
        <taxon>Fungi</taxon>
        <taxon>Dikarya</taxon>
        <taxon>Ascomycota</taxon>
        <taxon>Pezizomycotina</taxon>
        <taxon>Eurotiomycetes</taxon>
        <taxon>Eurotiomycetidae</taxon>
        <taxon>Eurotiales</taxon>
        <taxon>Aspergillaceae</taxon>
        <taxon>Penicillium</taxon>
    </lineage>
</organism>
<dbReference type="InterPro" id="IPR019775">
    <property type="entry name" value="WD40_repeat_CS"/>
</dbReference>
<feature type="repeat" description="WD" evidence="3">
    <location>
        <begin position="1018"/>
        <end position="1053"/>
    </location>
</feature>
<dbReference type="Pfam" id="PF24883">
    <property type="entry name" value="NPHP3_N"/>
    <property type="match status" value="1"/>
</dbReference>
<feature type="repeat" description="WD" evidence="3">
    <location>
        <begin position="976"/>
        <end position="1017"/>
    </location>
</feature>
<dbReference type="EMBL" id="CAJVPD010000269">
    <property type="protein sequence ID" value="CAG8412259.1"/>
    <property type="molecule type" value="Genomic_DNA"/>
</dbReference>
<dbReference type="SMART" id="SM00320">
    <property type="entry name" value="WD40"/>
    <property type="match status" value="10"/>
</dbReference>
<evidence type="ECO:0000256" key="4">
    <source>
        <dbReference type="SAM" id="MobiDB-lite"/>
    </source>
</evidence>
<dbReference type="InterPro" id="IPR036322">
    <property type="entry name" value="WD40_repeat_dom_sf"/>
</dbReference>
<feature type="repeat" description="WD" evidence="3">
    <location>
        <begin position="941"/>
        <end position="973"/>
    </location>
</feature>
<dbReference type="InterPro" id="IPR001680">
    <property type="entry name" value="WD40_rpt"/>
</dbReference>
<dbReference type="PROSITE" id="PS00678">
    <property type="entry name" value="WD_REPEATS_1"/>
    <property type="match status" value="2"/>
</dbReference>
<dbReference type="OrthoDB" id="5296287at2759"/>
<reference evidence="6" key="1">
    <citation type="submission" date="2021-07" db="EMBL/GenBank/DDBJ databases">
        <authorList>
            <person name="Branca A.L. A."/>
        </authorList>
    </citation>
    <scope>NUCLEOTIDE SEQUENCE</scope>
</reference>
<protein>
    <recommendedName>
        <fullName evidence="5">Nephrocystin 3-like N-terminal domain-containing protein</fullName>
    </recommendedName>
</protein>
<dbReference type="InterPro" id="IPR015943">
    <property type="entry name" value="WD40/YVTN_repeat-like_dom_sf"/>
</dbReference>
<evidence type="ECO:0000256" key="3">
    <source>
        <dbReference type="PROSITE-ProRule" id="PRU00221"/>
    </source>
</evidence>
<dbReference type="PANTHER" id="PTHR19879:SF9">
    <property type="entry name" value="TRANSCRIPTION INITIATION FACTOR TFIID SUBUNIT 5"/>
    <property type="match status" value="1"/>
</dbReference>
<keyword evidence="2" id="KW-0677">Repeat</keyword>
<feature type="compositionally biased region" description="Polar residues" evidence="4">
    <location>
        <begin position="30"/>
        <end position="39"/>
    </location>
</feature>
<name>A0A9W4JST4_9EURO</name>
<feature type="compositionally biased region" description="Basic and acidic residues" evidence="4">
    <location>
        <begin position="19"/>
        <end position="29"/>
    </location>
</feature>
<dbReference type="PROSITE" id="PS50082">
    <property type="entry name" value="WD_REPEATS_2"/>
    <property type="match status" value="3"/>
</dbReference>
<gene>
    <name evidence="6" type="ORF">PSALAMII_LOCUS8820</name>
</gene>
<feature type="domain" description="Nephrocystin 3-like N-terminal" evidence="5">
    <location>
        <begin position="321"/>
        <end position="484"/>
    </location>
</feature>
<evidence type="ECO:0000256" key="1">
    <source>
        <dbReference type="ARBA" id="ARBA00022574"/>
    </source>
</evidence>
<dbReference type="PANTHER" id="PTHR19879">
    <property type="entry name" value="TRANSCRIPTION INITIATION FACTOR TFIID"/>
    <property type="match status" value="1"/>
</dbReference>
<dbReference type="InterPro" id="IPR056884">
    <property type="entry name" value="NPHP3-like_N"/>
</dbReference>
<dbReference type="CDD" id="cd00200">
    <property type="entry name" value="WD40"/>
    <property type="match status" value="2"/>
</dbReference>
<comment type="caution">
    <text evidence="6">The sequence shown here is derived from an EMBL/GenBank/DDBJ whole genome shotgun (WGS) entry which is preliminary data.</text>
</comment>
<sequence>MGKGLKSWWKEKRMKNRSQQHEDGSDEVRSNQILESGQEPNHIIPTNEKEDPRDLWHAAFEKLDEKQKCVLMSNPSEPDEAKSEDVTGRDIKITLDQVVEIVNRQNEIGKVKGEKRWLNGVAQKVLGSVLALQSNVSAIVACDPTGHASSAWAVISLGLTSYRKHQEVWLQSAEYLSDTISRMLLTEIAYRSQGATKDGVETSLERMYLEILRYSAEIKRIQQSNKVKKWLDTITEMNAVPLEDMKKCIIEEKFRLERWLSMQQFLGCREDAAKILAQGAEILKVVHNLDESLRDSKLHAVESEMFGTYQKYPADECLPGTRTEILQKITDWIDSPSGEALFWLEGMAGTGKSTISRSFARSMKDRGLLAATFFFNRGESDRANLRRFAPTIARQLADAVPVLREDILEAANFASAEFAVQFTELLSKPLSKLKTPDEQRLPQVIVIDALDECEDGSIHSLVQLLSQLNYADSPIDLRIFITSRPENPISPWLQKVVEEKQTMILEKIDQSTIGDDISLFFESKLIDIRDARPDESLQSGWPGPENIQRLIRMAVPLFISAATIYRELMDTDSLAEIILSEIFANSYQNSNLATTYRPALNKLLRGRSKEQSAKIAQEVRLIVGAVVLLEDLLPISSLAKLINVSDKIVMKRVRSISSVLMVPSNTDEPARAFHKSFRDFILDPETDRNLFGVDPSTMHMKLALDCVNVMQRAEGGLRKNICRLESYGILRTQIDDARISRHMPKELNYACRHWVNHLRLSETSISDGDEIHSFLESHFLSWVEAMIIWGYIPEPIKGVGNGSALSQFLYDAKRFLRKNTAMIEEMPLQIYSSGLIFAPYECTIRKTFQKLIPQCFTQLPCVKSKWGPALQTVEVEKFEGTEEFIDDVALSPDGSLLVSGSLHTLKLWNTETGTLRQNLEENFHGPIYVILEEGDLPQKSSVEFSPDGKLIASVIDNRTVRLWDVTSGLVMLQRTLTVVEDGVPKVAFSPGSEYLALACRDSTVQIWCLKTASLQQILEGHTSRVEGVAFSPDGRFLASASADCTVRLWDVASRPFKLHTTLNENCIAIGSVAFSPDSRILALASRKLMIWDVLSGELRKTISIGSRYSIKSIAFSNDGKSILSASDRTVDIWSVSQDVVRTLYGPDSYVQSLSLSSDGTLLAGCSLSKIWLWDIPPSSWPEDFQTLRSEAELLLFSPDSRLVASSSQTDLTLWDPYTGERLFIRSHGVYSTESVVFSPDSKLIASGSSSDYTLRMWSTETWRRTIRMCEDEVPSAMAFSLDGKLMAGVDRSYITIWDMLSGKPLRTIDVIGHEPKSPAFSNDGKILASGHGRIIDREKEKEQDWDRDCAGSDSLMDLETSGTQSSTSVNSITVTLWDTDSGALISTLRSAKEEYDRIEALTFSPDDRLLVTSSLHVKPDLDLWPRFWFSEDGGTLKTNRGSYQIHRKKPDGPVSFSKTESLITALWREEWLQYKQQNILWLPPEYRPRNIVVRDNLVALGHYSGDVSFIRFKDSAGDELDGLLNP</sequence>
<dbReference type="SUPFAM" id="SSF52540">
    <property type="entry name" value="P-loop containing nucleoside triphosphate hydrolases"/>
    <property type="match status" value="1"/>
</dbReference>
<dbReference type="Gene3D" id="2.130.10.10">
    <property type="entry name" value="YVTN repeat-like/Quinoprotein amine dehydrogenase"/>
    <property type="match status" value="4"/>
</dbReference>
<dbReference type="Pfam" id="PF00400">
    <property type="entry name" value="WD40"/>
    <property type="match status" value="7"/>
</dbReference>
<feature type="region of interest" description="Disordered" evidence="4">
    <location>
        <begin position="1"/>
        <end position="51"/>
    </location>
</feature>
<dbReference type="PROSITE" id="PS50294">
    <property type="entry name" value="WD_REPEATS_REGION"/>
    <property type="match status" value="2"/>
</dbReference>
<dbReference type="InterPro" id="IPR027417">
    <property type="entry name" value="P-loop_NTPase"/>
</dbReference>
<evidence type="ECO:0000313" key="7">
    <source>
        <dbReference type="Proteomes" id="UP001152592"/>
    </source>
</evidence>
<evidence type="ECO:0000256" key="2">
    <source>
        <dbReference type="ARBA" id="ARBA00022737"/>
    </source>
</evidence>
<dbReference type="SUPFAM" id="SSF50978">
    <property type="entry name" value="WD40 repeat-like"/>
    <property type="match status" value="2"/>
</dbReference>
<evidence type="ECO:0000313" key="6">
    <source>
        <dbReference type="EMBL" id="CAG8412259.1"/>
    </source>
</evidence>
<accession>A0A9W4JST4</accession>
<keyword evidence="1 3" id="KW-0853">WD repeat</keyword>
<proteinExistence type="predicted"/>